<protein>
    <submittedName>
        <fullName evidence="2">Concanavalin A-like lectin/glucanase domain-containing protein</fullName>
    </submittedName>
</protein>
<keyword evidence="3" id="KW-1185">Reference proteome</keyword>
<dbReference type="CDD" id="cd13426">
    <property type="entry name" value="Peptidase_G1"/>
    <property type="match status" value="1"/>
</dbReference>
<dbReference type="GO" id="GO:0070007">
    <property type="term" value="F:glutamic-type endopeptidase activity"/>
    <property type="evidence" value="ECO:0007669"/>
    <property type="project" value="InterPro"/>
</dbReference>
<keyword evidence="1" id="KW-0732">Signal</keyword>
<dbReference type="Proteomes" id="UP000758603">
    <property type="component" value="Unassembled WGS sequence"/>
</dbReference>
<dbReference type="PANTHER" id="PTHR37536:SF1">
    <property type="entry name" value="ASPERGILLOPEPSIN, PUTAITVE (AFU_ORTHOLOGUE AFUA_7G01200)"/>
    <property type="match status" value="1"/>
</dbReference>
<evidence type="ECO:0000313" key="2">
    <source>
        <dbReference type="EMBL" id="KAH6646231.1"/>
    </source>
</evidence>
<evidence type="ECO:0000313" key="3">
    <source>
        <dbReference type="Proteomes" id="UP000758603"/>
    </source>
</evidence>
<comment type="caution">
    <text evidence="2">The sequence shown here is derived from an EMBL/GenBank/DDBJ whole genome shotgun (WGS) entry which is preliminary data.</text>
</comment>
<dbReference type="EMBL" id="JAGPXC010000010">
    <property type="protein sequence ID" value="KAH6646231.1"/>
    <property type="molecule type" value="Genomic_DNA"/>
</dbReference>
<feature type="signal peptide" evidence="1">
    <location>
        <begin position="1"/>
        <end position="18"/>
    </location>
</feature>
<dbReference type="GeneID" id="70137201"/>
<evidence type="ECO:0000256" key="1">
    <source>
        <dbReference type="SAM" id="SignalP"/>
    </source>
</evidence>
<feature type="chain" id="PRO_5040232960" evidence="1">
    <location>
        <begin position="19"/>
        <end position="267"/>
    </location>
</feature>
<dbReference type="GO" id="GO:0006508">
    <property type="term" value="P:proteolysis"/>
    <property type="evidence" value="ECO:0007669"/>
    <property type="project" value="InterPro"/>
</dbReference>
<dbReference type="InterPro" id="IPR000250">
    <property type="entry name" value="Peptidase_G1"/>
</dbReference>
<dbReference type="InterPro" id="IPR038656">
    <property type="entry name" value="Peptidase_G1_sf"/>
</dbReference>
<accession>A0A9P8RLF3</accession>
<dbReference type="RefSeq" id="XP_045952745.1">
    <property type="nucleotide sequence ID" value="XM_046108310.1"/>
</dbReference>
<dbReference type="PANTHER" id="PTHR37536">
    <property type="entry name" value="PUTATIVE (AFU_ORTHOLOGUE AFUA_3G02970)-RELATED"/>
    <property type="match status" value="1"/>
</dbReference>
<dbReference type="InterPro" id="IPR013320">
    <property type="entry name" value="ConA-like_dom_sf"/>
</dbReference>
<name>A0A9P8RLF3_9PEZI</name>
<reference evidence="2" key="1">
    <citation type="journal article" date="2021" name="Nat. Commun.">
        <title>Genetic determinants of endophytism in the Arabidopsis root mycobiome.</title>
        <authorList>
            <person name="Mesny F."/>
            <person name="Miyauchi S."/>
            <person name="Thiergart T."/>
            <person name="Pickel B."/>
            <person name="Atanasova L."/>
            <person name="Karlsson M."/>
            <person name="Huettel B."/>
            <person name="Barry K.W."/>
            <person name="Haridas S."/>
            <person name="Chen C."/>
            <person name="Bauer D."/>
            <person name="Andreopoulos W."/>
            <person name="Pangilinan J."/>
            <person name="LaButti K."/>
            <person name="Riley R."/>
            <person name="Lipzen A."/>
            <person name="Clum A."/>
            <person name="Drula E."/>
            <person name="Henrissat B."/>
            <person name="Kohler A."/>
            <person name="Grigoriev I.V."/>
            <person name="Martin F.M."/>
            <person name="Hacquard S."/>
        </authorList>
    </citation>
    <scope>NUCLEOTIDE SEQUENCE</scope>
    <source>
        <strain evidence="2">MPI-SDFR-AT-0073</strain>
    </source>
</reference>
<organism evidence="2 3">
    <name type="scientific">Truncatella angustata</name>
    <dbReference type="NCBI Taxonomy" id="152316"/>
    <lineage>
        <taxon>Eukaryota</taxon>
        <taxon>Fungi</taxon>
        <taxon>Dikarya</taxon>
        <taxon>Ascomycota</taxon>
        <taxon>Pezizomycotina</taxon>
        <taxon>Sordariomycetes</taxon>
        <taxon>Xylariomycetidae</taxon>
        <taxon>Amphisphaeriales</taxon>
        <taxon>Sporocadaceae</taxon>
        <taxon>Truncatella</taxon>
    </lineage>
</organism>
<dbReference type="AlphaFoldDB" id="A0A9P8RLF3"/>
<proteinExistence type="predicted"/>
<gene>
    <name evidence="2" type="ORF">BKA67DRAFT_664082</name>
</gene>
<dbReference type="SUPFAM" id="SSF49899">
    <property type="entry name" value="Concanavalin A-like lectins/glucanases"/>
    <property type="match status" value="1"/>
</dbReference>
<dbReference type="OrthoDB" id="2862635at2759"/>
<sequence length="267" mass="29256">MRLSTLLCAAALGAYGLAEEIFYDTTWAGPIRIAERFNGTAGGFDRVEATLVMPQLSIPEKPNKQSDEYTAAFWIGFGGFLSSSTVSGLWQAGIIMSIWNNGSTEYKGFYEWVPNDPILLNSTELDISVGDHLQVILTTADNGMYGSVFMTNVNTSQTFSYSQAAPTAWRGPTFPALGNTAEWIMEAGTYINGPQYVFPDWHNATFLAAKACYSADDACFSPVSGENITLNAMTAVYRNDTETLYTKSLVQDEIVTIEYIEHPGIMS</sequence>
<dbReference type="Pfam" id="PF01828">
    <property type="entry name" value="Peptidase_A4"/>
    <property type="match status" value="1"/>
</dbReference>
<dbReference type="Gene3D" id="2.60.120.700">
    <property type="entry name" value="Peptidase G1"/>
    <property type="match status" value="1"/>
</dbReference>